<feature type="compositionally biased region" description="Pro residues" evidence="5">
    <location>
        <begin position="34"/>
        <end position="51"/>
    </location>
</feature>
<dbReference type="GO" id="GO:0071555">
    <property type="term" value="P:cell wall organization"/>
    <property type="evidence" value="ECO:0007669"/>
    <property type="project" value="UniProtKB-KW"/>
</dbReference>
<keyword evidence="6" id="KW-0732">Signal</keyword>
<dbReference type="GO" id="GO:0005886">
    <property type="term" value="C:plasma membrane"/>
    <property type="evidence" value="ECO:0007669"/>
    <property type="project" value="UniProtKB-SubCell"/>
</dbReference>
<keyword evidence="9" id="KW-1185">Reference proteome</keyword>
<keyword evidence="3" id="KW-0564">Palmitate</keyword>
<name>A0A7X6DGM8_9BURK</name>
<evidence type="ECO:0000256" key="1">
    <source>
        <dbReference type="ARBA" id="ARBA00023239"/>
    </source>
</evidence>
<dbReference type="AlphaFoldDB" id="A0A7X6DGM8"/>
<dbReference type="EMBL" id="VTOX01000004">
    <property type="protein sequence ID" value="NKE66812.1"/>
    <property type="molecule type" value="Genomic_DNA"/>
</dbReference>
<organism evidence="8 9">
    <name type="scientific">Ramlibacter lithotrophicus</name>
    <dbReference type="NCBI Taxonomy" id="2606681"/>
    <lineage>
        <taxon>Bacteria</taxon>
        <taxon>Pseudomonadati</taxon>
        <taxon>Pseudomonadota</taxon>
        <taxon>Betaproteobacteria</taxon>
        <taxon>Burkholderiales</taxon>
        <taxon>Comamonadaceae</taxon>
        <taxon>Ramlibacter</taxon>
    </lineage>
</organism>
<feature type="chain" id="PRO_5031641963" description="Endolytic peptidoglycan transglycosylase RlpA" evidence="6">
    <location>
        <begin position="32"/>
        <end position="173"/>
    </location>
</feature>
<dbReference type="PANTHER" id="PTHR34183">
    <property type="entry name" value="ENDOLYTIC PEPTIDOGLYCAN TRANSGLYCOSYLASE RLPA"/>
    <property type="match status" value="1"/>
</dbReference>
<evidence type="ECO:0000256" key="6">
    <source>
        <dbReference type="SAM" id="SignalP"/>
    </source>
</evidence>
<dbReference type="GO" id="GO:0008932">
    <property type="term" value="F:lytic endotransglycosylase activity"/>
    <property type="evidence" value="ECO:0007669"/>
    <property type="project" value="UniProtKB-UniRule"/>
</dbReference>
<evidence type="ECO:0000313" key="9">
    <source>
        <dbReference type="Proteomes" id="UP000521868"/>
    </source>
</evidence>
<proteinExistence type="inferred from homology"/>
<dbReference type="PANTHER" id="PTHR34183:SF8">
    <property type="entry name" value="ENDOLYTIC PEPTIDOGLYCAN TRANSGLYCOSYLASE RLPA-RELATED"/>
    <property type="match status" value="1"/>
</dbReference>
<evidence type="ECO:0000313" key="8">
    <source>
        <dbReference type="EMBL" id="NKE66812.1"/>
    </source>
</evidence>
<evidence type="ECO:0000259" key="7">
    <source>
        <dbReference type="Pfam" id="PF03330"/>
    </source>
</evidence>
<evidence type="ECO:0000256" key="3">
    <source>
        <dbReference type="HAMAP-Rule" id="MF_02071"/>
    </source>
</evidence>
<comment type="function">
    <text evidence="3">Lytic transglycosylase with a strong preference for naked glycan strands that lack stem peptides.</text>
</comment>
<comment type="similarity">
    <text evidence="3 4">Belongs to the RlpA family.</text>
</comment>
<feature type="compositionally biased region" description="Low complexity" evidence="5">
    <location>
        <begin position="52"/>
        <end position="61"/>
    </location>
</feature>
<reference evidence="8 9" key="1">
    <citation type="journal article" date="2020" name="Nature">
        <title>Bacterial chemolithoautotrophy via manganese oxidation.</title>
        <authorList>
            <person name="Yu H."/>
            <person name="Leadbetter J.R."/>
        </authorList>
    </citation>
    <scope>NUCLEOTIDE SEQUENCE [LARGE SCALE GENOMIC DNA]</scope>
    <source>
        <strain evidence="8 9">RBP-1</strain>
    </source>
</reference>
<evidence type="ECO:0000256" key="2">
    <source>
        <dbReference type="ARBA" id="ARBA00023316"/>
    </source>
</evidence>
<dbReference type="GO" id="GO:0000270">
    <property type="term" value="P:peptidoglycan metabolic process"/>
    <property type="evidence" value="ECO:0007669"/>
    <property type="project" value="UniProtKB-UniRule"/>
</dbReference>
<accession>A0A7X6DGM8</accession>
<dbReference type="InterPro" id="IPR009009">
    <property type="entry name" value="RlpA-like_DPBB"/>
</dbReference>
<feature type="domain" description="RlpA-like protein double-psi beta-barrel" evidence="7">
    <location>
        <begin position="68"/>
        <end position="157"/>
    </location>
</feature>
<evidence type="ECO:0000256" key="4">
    <source>
        <dbReference type="RuleBase" id="RU003495"/>
    </source>
</evidence>
<dbReference type="NCBIfam" id="TIGR00413">
    <property type="entry name" value="rlpA"/>
    <property type="match status" value="1"/>
</dbReference>
<dbReference type="Proteomes" id="UP000521868">
    <property type="component" value="Unassembled WGS sequence"/>
</dbReference>
<keyword evidence="3" id="KW-0472">Membrane</keyword>
<gene>
    <name evidence="3" type="primary">rlpA</name>
    <name evidence="8" type="ORF">RAMLITH_13340</name>
</gene>
<dbReference type="CDD" id="cd22268">
    <property type="entry name" value="DPBB_RlpA-like"/>
    <property type="match status" value="1"/>
</dbReference>
<evidence type="ECO:0000256" key="5">
    <source>
        <dbReference type="SAM" id="MobiDB-lite"/>
    </source>
</evidence>
<protein>
    <recommendedName>
        <fullName evidence="3">Endolytic peptidoglycan transglycosylase RlpA</fullName>
        <ecNumber evidence="3">4.2.2.-</ecNumber>
    </recommendedName>
</protein>
<keyword evidence="1 3" id="KW-0456">Lyase</keyword>
<dbReference type="InterPro" id="IPR036908">
    <property type="entry name" value="RlpA-like_sf"/>
</dbReference>
<dbReference type="HAMAP" id="MF_02071">
    <property type="entry name" value="RlpA"/>
    <property type="match status" value="1"/>
</dbReference>
<dbReference type="EC" id="4.2.2.-" evidence="3"/>
<feature type="region of interest" description="Disordered" evidence="5">
    <location>
        <begin position="31"/>
        <end position="75"/>
    </location>
</feature>
<sequence>MVQSPRPATPAPSRWPLFACAAVALALVGCAAPSAPPGPAPQAQPQPPPKAAAPTDRPAPATRGGRKQVGKASIYARKFDGRTMADGSPMSLLDDNAASKTLPLGSRARVKNLETGKSAVVTIQDRGPFVPGRIIDLSPATAALIGLTSKDGLADVEVTPLPAARPGDADGEK</sequence>
<dbReference type="RefSeq" id="WP_168107931.1">
    <property type="nucleotide sequence ID" value="NZ_VTOX01000004.1"/>
</dbReference>
<comment type="caution">
    <text evidence="8">The sequence shown here is derived from an EMBL/GenBank/DDBJ whole genome shotgun (WGS) entry which is preliminary data.</text>
</comment>
<keyword evidence="2 3" id="KW-0961">Cell wall biogenesis/degradation</keyword>
<dbReference type="InterPro" id="IPR034718">
    <property type="entry name" value="RlpA"/>
</dbReference>
<comment type="subcellular location">
    <subcellularLocation>
        <location evidence="3">Cell membrane</location>
        <topology evidence="3">Lipid-anchor</topology>
    </subcellularLocation>
</comment>
<dbReference type="Gene3D" id="2.40.40.10">
    <property type="entry name" value="RlpA-like domain"/>
    <property type="match status" value="1"/>
</dbReference>
<dbReference type="SUPFAM" id="SSF50685">
    <property type="entry name" value="Barwin-like endoglucanases"/>
    <property type="match status" value="1"/>
</dbReference>
<dbReference type="PROSITE" id="PS51257">
    <property type="entry name" value="PROKAR_LIPOPROTEIN"/>
    <property type="match status" value="1"/>
</dbReference>
<keyword evidence="3" id="KW-0449">Lipoprotein</keyword>
<dbReference type="InterPro" id="IPR012997">
    <property type="entry name" value="RplA"/>
</dbReference>
<dbReference type="Pfam" id="PF03330">
    <property type="entry name" value="DPBB_1"/>
    <property type="match status" value="1"/>
</dbReference>
<keyword evidence="3" id="KW-1003">Cell membrane</keyword>
<feature type="signal peptide" evidence="6">
    <location>
        <begin position="1"/>
        <end position="31"/>
    </location>
</feature>